<gene>
    <name evidence="1" type="ORF">EIP91_002723</name>
</gene>
<evidence type="ECO:0000313" key="1">
    <source>
        <dbReference type="EMBL" id="TCD65390.1"/>
    </source>
</evidence>
<accession>A0A4R0RBJ6</accession>
<reference evidence="1 2" key="1">
    <citation type="submission" date="2018-11" db="EMBL/GenBank/DDBJ databases">
        <title>Genome assembly of Steccherinum ochraceum LE-BIN_3174, the white-rot fungus of the Steccherinaceae family (The Residual Polyporoid clade, Polyporales, Basidiomycota).</title>
        <authorList>
            <person name="Fedorova T.V."/>
            <person name="Glazunova O.A."/>
            <person name="Landesman E.O."/>
            <person name="Moiseenko K.V."/>
            <person name="Psurtseva N.V."/>
            <person name="Savinova O.S."/>
            <person name="Shakhova N.V."/>
            <person name="Tyazhelova T.V."/>
            <person name="Vasina D.V."/>
        </authorList>
    </citation>
    <scope>NUCLEOTIDE SEQUENCE [LARGE SCALE GENOMIC DNA]</scope>
    <source>
        <strain evidence="1 2">LE-BIN_3174</strain>
    </source>
</reference>
<evidence type="ECO:0000313" key="2">
    <source>
        <dbReference type="Proteomes" id="UP000292702"/>
    </source>
</evidence>
<dbReference type="Proteomes" id="UP000292702">
    <property type="component" value="Unassembled WGS sequence"/>
</dbReference>
<protein>
    <submittedName>
        <fullName evidence="1">Uncharacterized protein</fullName>
    </submittedName>
</protein>
<dbReference type="EMBL" id="RWJN01000183">
    <property type="protein sequence ID" value="TCD65390.1"/>
    <property type="molecule type" value="Genomic_DNA"/>
</dbReference>
<organism evidence="1 2">
    <name type="scientific">Steccherinum ochraceum</name>
    <dbReference type="NCBI Taxonomy" id="92696"/>
    <lineage>
        <taxon>Eukaryota</taxon>
        <taxon>Fungi</taxon>
        <taxon>Dikarya</taxon>
        <taxon>Basidiomycota</taxon>
        <taxon>Agaricomycotina</taxon>
        <taxon>Agaricomycetes</taxon>
        <taxon>Polyporales</taxon>
        <taxon>Steccherinaceae</taxon>
        <taxon>Steccherinum</taxon>
    </lineage>
</organism>
<name>A0A4R0RBJ6_9APHY</name>
<proteinExistence type="predicted"/>
<dbReference type="AlphaFoldDB" id="A0A4R0RBJ6"/>
<sequence>MRFEVRLTAHAIHSGNTSRYKLEDSIEQMKVIVPFAQPQRHDPPTQRRGRLYALSRHRSFRNLQLLQGTPRSTLKDRKRADEVLVSTSGDLDMLFAVSRSLLCIPRYTSSPRSPLVVPYFPYLPD</sequence>
<keyword evidence="2" id="KW-1185">Reference proteome</keyword>
<comment type="caution">
    <text evidence="1">The sequence shown here is derived from an EMBL/GenBank/DDBJ whole genome shotgun (WGS) entry which is preliminary data.</text>
</comment>